<comment type="function">
    <text evidence="8">Ligates lysine onto the cytidine present at position 34 of the AUA codon-specific tRNA(Ile) that contains the anticodon CAU, in an ATP-dependent manner. Cytidine is converted to lysidine, thus changing the amino acid specificity of the tRNA from methionine to isoleucine.</text>
</comment>
<dbReference type="InterPro" id="IPR015262">
    <property type="entry name" value="tRNA_Ile_lys_synt_subst-bd"/>
</dbReference>
<evidence type="ECO:0000256" key="8">
    <source>
        <dbReference type="HAMAP-Rule" id="MF_01161"/>
    </source>
</evidence>
<dbReference type="InterPro" id="IPR012094">
    <property type="entry name" value="tRNA_Ile_lys_synt"/>
</dbReference>
<dbReference type="Pfam" id="PF01171">
    <property type="entry name" value="ATP_bind_3"/>
    <property type="match status" value="1"/>
</dbReference>
<sequence length="458" mass="50809">MQDDLLSDLEKLSLFHPGDRVLVAVSGGADSVVLLHLLLELSRRVPLVLQAAHLDHGMRPESAQDAAFVGRLCQKWGVALASGSEDVPALARQAGGGLEDAARQARRRFLCETAERSGCGWIALGQHRDDQAETFLHRLLRGSGTGGLAAMRQQSPPFVRPLLHFERSRLRAYLRQREIPFVEDPSNADPRFTRNRIRHDLLPRLREFNPRIEEQLADLCASLALEEDFWRRQEEPALAALAMEVDGGLALDHGGLLELHPALRPRVLRGAIARVRGGLTGISRRHIEALDGLLLGDAPQAEAHLPGLWAGRRYDRLLLRRQPPAIEEDFSLQISGPGVYLLPQGRVMTVSIETDARGEGPLAVEFAADRVGFPLVVRNFRPGDRFRPAGGRGEKKLKDFYIDAKLERERRAALPLVVGREVLWVVGIRRCDGMRPEPGGGKVLRMVVTQQNLTRIGL</sequence>
<dbReference type="InterPro" id="IPR011063">
    <property type="entry name" value="TilS/TtcA_N"/>
</dbReference>
<dbReference type="EMBL" id="AP024355">
    <property type="protein sequence ID" value="BCR04090.1"/>
    <property type="molecule type" value="Genomic_DNA"/>
</dbReference>
<name>A0ABM8HQK4_9BACT</name>
<keyword evidence="3 8" id="KW-0436">Ligase</keyword>
<accession>A0ABM8HQK4</accession>
<dbReference type="Gene3D" id="1.20.59.20">
    <property type="match status" value="1"/>
</dbReference>
<dbReference type="Gene3D" id="3.40.50.620">
    <property type="entry name" value="HUPs"/>
    <property type="match status" value="1"/>
</dbReference>
<dbReference type="HAMAP" id="MF_01161">
    <property type="entry name" value="tRNA_Ile_lys_synt"/>
    <property type="match status" value="1"/>
</dbReference>
<keyword evidence="11" id="KW-1185">Reference proteome</keyword>
<dbReference type="Pfam" id="PF09179">
    <property type="entry name" value="TilS"/>
    <property type="match status" value="1"/>
</dbReference>
<evidence type="ECO:0000313" key="10">
    <source>
        <dbReference type="EMBL" id="BCR04090.1"/>
    </source>
</evidence>
<dbReference type="Pfam" id="PF11734">
    <property type="entry name" value="TilS_C"/>
    <property type="match status" value="1"/>
</dbReference>
<dbReference type="InterPro" id="IPR014729">
    <property type="entry name" value="Rossmann-like_a/b/a_fold"/>
</dbReference>
<comment type="similarity">
    <text evidence="8">Belongs to the tRNA(Ile)-lysidine synthase family.</text>
</comment>
<dbReference type="CDD" id="cd01992">
    <property type="entry name" value="TilS_N"/>
    <property type="match status" value="1"/>
</dbReference>
<dbReference type="InterPro" id="IPR012796">
    <property type="entry name" value="Lysidine-tRNA-synth_C"/>
</dbReference>
<gene>
    <name evidence="8 10" type="primary">tilS</name>
    <name evidence="10" type="ORF">DESUT3_11590</name>
</gene>
<dbReference type="Proteomes" id="UP001319827">
    <property type="component" value="Chromosome"/>
</dbReference>
<keyword evidence="5 8" id="KW-0547">Nucleotide-binding</keyword>
<comment type="catalytic activity">
    <reaction evidence="7 8">
        <text>cytidine(34) in tRNA(Ile2) + L-lysine + ATP = lysidine(34) in tRNA(Ile2) + AMP + diphosphate + H(+)</text>
        <dbReference type="Rhea" id="RHEA:43744"/>
        <dbReference type="Rhea" id="RHEA-COMP:10625"/>
        <dbReference type="Rhea" id="RHEA-COMP:10670"/>
        <dbReference type="ChEBI" id="CHEBI:15378"/>
        <dbReference type="ChEBI" id="CHEBI:30616"/>
        <dbReference type="ChEBI" id="CHEBI:32551"/>
        <dbReference type="ChEBI" id="CHEBI:33019"/>
        <dbReference type="ChEBI" id="CHEBI:82748"/>
        <dbReference type="ChEBI" id="CHEBI:83665"/>
        <dbReference type="ChEBI" id="CHEBI:456215"/>
        <dbReference type="EC" id="6.3.4.19"/>
    </reaction>
</comment>
<evidence type="ECO:0000313" key="11">
    <source>
        <dbReference type="Proteomes" id="UP001319827"/>
    </source>
</evidence>
<dbReference type="SUPFAM" id="SSF56037">
    <property type="entry name" value="PheT/TilS domain"/>
    <property type="match status" value="1"/>
</dbReference>
<feature type="binding site" evidence="8">
    <location>
        <begin position="26"/>
        <end position="31"/>
    </location>
    <ligand>
        <name>ATP</name>
        <dbReference type="ChEBI" id="CHEBI:30616"/>
    </ligand>
</feature>
<reference evidence="10 11" key="2">
    <citation type="journal article" date="2021" name="Int. J. Syst. Evol. Microbiol.">
        <title>Isolation and Polyphasic Characterization of Desulfuromonas versatilis sp. Nov., an Electrogenic Bacteria Capable of Versatile Metabolism Isolated from a Graphene Oxide-Reducing Enrichment Culture.</title>
        <authorList>
            <person name="Xie L."/>
            <person name="Yoshida N."/>
            <person name="Ishii S."/>
            <person name="Meng L."/>
        </authorList>
    </citation>
    <scope>NUCLEOTIDE SEQUENCE [LARGE SCALE GENOMIC DNA]</scope>
    <source>
        <strain evidence="10 11">NIT-T3</strain>
    </source>
</reference>
<dbReference type="SUPFAM" id="SSF52402">
    <property type="entry name" value="Adenine nucleotide alpha hydrolases-like"/>
    <property type="match status" value="1"/>
</dbReference>
<evidence type="ECO:0000256" key="3">
    <source>
        <dbReference type="ARBA" id="ARBA00022598"/>
    </source>
</evidence>
<keyword evidence="4 8" id="KW-0819">tRNA processing</keyword>
<dbReference type="EC" id="6.3.4.19" evidence="8"/>
<dbReference type="PANTHER" id="PTHR43033:SF1">
    <property type="entry name" value="TRNA(ILE)-LYSIDINE SYNTHASE-RELATED"/>
    <property type="match status" value="1"/>
</dbReference>
<evidence type="ECO:0000256" key="6">
    <source>
        <dbReference type="ARBA" id="ARBA00022840"/>
    </source>
</evidence>
<proteinExistence type="inferred from homology"/>
<dbReference type="PANTHER" id="PTHR43033">
    <property type="entry name" value="TRNA(ILE)-LYSIDINE SYNTHASE-RELATED"/>
    <property type="match status" value="1"/>
</dbReference>
<dbReference type="SMART" id="SM00977">
    <property type="entry name" value="TilS_C"/>
    <property type="match status" value="1"/>
</dbReference>
<dbReference type="NCBIfam" id="TIGR02433">
    <property type="entry name" value="lysidine_TilS_C"/>
    <property type="match status" value="1"/>
</dbReference>
<reference evidence="10 11" key="1">
    <citation type="journal article" date="2016" name="C (Basel)">
        <title>Selective Growth of and Electricity Production by Marine Exoelectrogenic Bacteria in Self-Aggregated Hydrogel of Microbially Reduced Graphene Oxide.</title>
        <authorList>
            <person name="Yoshida N."/>
            <person name="Goto Y."/>
            <person name="Miyata Y."/>
        </authorList>
    </citation>
    <scope>NUCLEOTIDE SEQUENCE [LARGE SCALE GENOMIC DNA]</scope>
    <source>
        <strain evidence="10 11">NIT-T3</strain>
    </source>
</reference>
<dbReference type="SUPFAM" id="SSF82829">
    <property type="entry name" value="MesJ substrate recognition domain-like"/>
    <property type="match status" value="1"/>
</dbReference>
<evidence type="ECO:0000256" key="5">
    <source>
        <dbReference type="ARBA" id="ARBA00022741"/>
    </source>
</evidence>
<evidence type="ECO:0000256" key="2">
    <source>
        <dbReference type="ARBA" id="ARBA00022490"/>
    </source>
</evidence>
<evidence type="ECO:0000259" key="9">
    <source>
        <dbReference type="SMART" id="SM00977"/>
    </source>
</evidence>
<organism evidence="10 11">
    <name type="scientific">Desulfuromonas versatilis</name>
    <dbReference type="NCBI Taxonomy" id="2802975"/>
    <lineage>
        <taxon>Bacteria</taxon>
        <taxon>Pseudomonadati</taxon>
        <taxon>Thermodesulfobacteriota</taxon>
        <taxon>Desulfuromonadia</taxon>
        <taxon>Desulfuromonadales</taxon>
        <taxon>Desulfuromonadaceae</taxon>
        <taxon>Desulfuromonas</taxon>
    </lineage>
</organism>
<keyword evidence="6 8" id="KW-0067">ATP-binding</keyword>
<evidence type="ECO:0000256" key="1">
    <source>
        <dbReference type="ARBA" id="ARBA00004496"/>
    </source>
</evidence>
<dbReference type="InterPro" id="IPR012795">
    <property type="entry name" value="tRNA_Ile_lys_synt_N"/>
</dbReference>
<evidence type="ECO:0000256" key="7">
    <source>
        <dbReference type="ARBA" id="ARBA00048539"/>
    </source>
</evidence>
<feature type="domain" description="Lysidine-tRNA(Ile) synthetase C-terminal" evidence="9">
    <location>
        <begin position="375"/>
        <end position="446"/>
    </location>
</feature>
<comment type="subcellular location">
    <subcellularLocation>
        <location evidence="1 8">Cytoplasm</location>
    </subcellularLocation>
</comment>
<evidence type="ECO:0000256" key="4">
    <source>
        <dbReference type="ARBA" id="ARBA00022694"/>
    </source>
</evidence>
<dbReference type="RefSeq" id="WP_221251513.1">
    <property type="nucleotide sequence ID" value="NZ_AP024355.1"/>
</dbReference>
<protein>
    <recommendedName>
        <fullName evidence="8">tRNA(Ile)-lysidine synthase</fullName>
        <ecNumber evidence="8">6.3.4.19</ecNumber>
    </recommendedName>
    <alternativeName>
        <fullName evidence="8">tRNA(Ile)-2-lysyl-cytidine synthase</fullName>
    </alternativeName>
    <alternativeName>
        <fullName evidence="8">tRNA(Ile)-lysidine synthetase</fullName>
    </alternativeName>
</protein>
<dbReference type="NCBIfam" id="TIGR02432">
    <property type="entry name" value="lysidine_TilS_N"/>
    <property type="match status" value="1"/>
</dbReference>
<comment type="domain">
    <text evidence="8">The N-terminal region contains the highly conserved SGGXDS motif, predicted to be a P-loop motif involved in ATP binding.</text>
</comment>
<keyword evidence="2 8" id="KW-0963">Cytoplasm</keyword>